<feature type="region of interest" description="Disordered" evidence="1">
    <location>
        <begin position="73"/>
        <end position="154"/>
    </location>
</feature>
<name>A0AAN5I042_9BILA</name>
<evidence type="ECO:0000256" key="1">
    <source>
        <dbReference type="SAM" id="MobiDB-lite"/>
    </source>
</evidence>
<dbReference type="EMBL" id="BTRK01000004">
    <property type="protein sequence ID" value="GMR47008.1"/>
    <property type="molecule type" value="Genomic_DNA"/>
</dbReference>
<sequence length="206" mass="22173">LIVLQLLIMTRLPSLLVVFIIASAGWRTVSACGPGMARDVAQVVADNEAEAGSNATEADHHAVEIKDHPVEQDPIESEHQPLNPEHNPVEPKTNSTNPEHNPVHLDPKRTKPEHDPVEPDHQPADLITEGSGADLREGSGADLTEGSGMDSVDTPMRGDNGCLILQFKCPFEADCIKPIEDGPEIRTCGDNLEYALRVASGIGPFE</sequence>
<protein>
    <submittedName>
        <fullName evidence="2">Uncharacterized protein</fullName>
    </submittedName>
</protein>
<proteinExistence type="predicted"/>
<feature type="non-terminal residue" evidence="2">
    <location>
        <position position="206"/>
    </location>
</feature>
<dbReference type="Proteomes" id="UP001328107">
    <property type="component" value="Unassembled WGS sequence"/>
</dbReference>
<evidence type="ECO:0000313" key="3">
    <source>
        <dbReference type="Proteomes" id="UP001328107"/>
    </source>
</evidence>
<feature type="non-terminal residue" evidence="2">
    <location>
        <position position="1"/>
    </location>
</feature>
<dbReference type="AlphaFoldDB" id="A0AAN5I042"/>
<gene>
    <name evidence="2" type="ORF">PMAYCL1PPCAC_17203</name>
</gene>
<comment type="caution">
    <text evidence="2">The sequence shown here is derived from an EMBL/GenBank/DDBJ whole genome shotgun (WGS) entry which is preliminary data.</text>
</comment>
<accession>A0AAN5I042</accession>
<keyword evidence="3" id="KW-1185">Reference proteome</keyword>
<reference evidence="3" key="1">
    <citation type="submission" date="2022-10" db="EMBL/GenBank/DDBJ databases">
        <title>Genome assembly of Pristionchus species.</title>
        <authorList>
            <person name="Yoshida K."/>
            <person name="Sommer R.J."/>
        </authorList>
    </citation>
    <scope>NUCLEOTIDE SEQUENCE [LARGE SCALE GENOMIC DNA]</scope>
    <source>
        <strain evidence="3">RS5460</strain>
    </source>
</reference>
<evidence type="ECO:0000313" key="2">
    <source>
        <dbReference type="EMBL" id="GMR47008.1"/>
    </source>
</evidence>
<feature type="compositionally biased region" description="Basic and acidic residues" evidence="1">
    <location>
        <begin position="101"/>
        <end position="123"/>
    </location>
</feature>
<organism evidence="2 3">
    <name type="scientific">Pristionchus mayeri</name>
    <dbReference type="NCBI Taxonomy" id="1317129"/>
    <lineage>
        <taxon>Eukaryota</taxon>
        <taxon>Metazoa</taxon>
        <taxon>Ecdysozoa</taxon>
        <taxon>Nematoda</taxon>
        <taxon>Chromadorea</taxon>
        <taxon>Rhabditida</taxon>
        <taxon>Rhabditina</taxon>
        <taxon>Diplogasteromorpha</taxon>
        <taxon>Diplogasteroidea</taxon>
        <taxon>Neodiplogasteridae</taxon>
        <taxon>Pristionchus</taxon>
    </lineage>
</organism>